<sequence length="546" mass="58840">MLTEQQQLLVLTAGRPSGQPGPQHQQQPGIVNMESFCEICQKEFCNKYFLKKHKQKIHGIMSEPSTPGGPGQSAQAGSGAEKELVLGQGDAKRSPAMAGVASEDKSDFLLQLSAKFSASVPTPTRTPPAPSPLGASPISALLQEGISAFTPEKLREMGVINPEAFCEICCKEFCNKYFLRTHKANKHGIPDPFQKQTERALQDVPENLTSRGPASQQNNMAIFATLGTDAEPGMLRSAADFDLSSRNGEFGCDVCQRSFSNQYLLKIHRFYNHSIPYVKQEEQERLGLNRGELSGLSPTGDGAASPTKKDLSKDEDGEVVMRKPAGLETDPESEMKTRESQKADDEEDDLGTSSPEDAASQDLQKLQSMIRDLTATIASESRVNCNMCRSEFENKYFLRAHMMNEHGVLLGDDGSTTDLFGNSAAGYVNAGGVDSEAYCDICQKEFCSKYFLRQHKQNIHQIAVDPATPSQSPGAGGPGQARRDIKSPRQAPSAPPTPATPHGPADQLSQATQAMQVALFGASQLGLVQGVQANLSTSLASLGGQS</sequence>
<accession>A0A1V9X2E8</accession>
<evidence type="ECO:0000313" key="4">
    <source>
        <dbReference type="EMBL" id="OQR67769.1"/>
    </source>
</evidence>
<feature type="compositionally biased region" description="Basic and acidic residues" evidence="2">
    <location>
        <begin position="333"/>
        <end position="343"/>
    </location>
</feature>
<dbReference type="Gene3D" id="3.30.160.60">
    <property type="entry name" value="Classic Zinc Finger"/>
    <property type="match status" value="1"/>
</dbReference>
<evidence type="ECO:0000259" key="3">
    <source>
        <dbReference type="PROSITE" id="PS50157"/>
    </source>
</evidence>
<dbReference type="SUPFAM" id="SSF57667">
    <property type="entry name" value="beta-beta-alpha zinc fingers"/>
    <property type="match status" value="1"/>
</dbReference>
<evidence type="ECO:0000256" key="2">
    <source>
        <dbReference type="SAM" id="MobiDB-lite"/>
    </source>
</evidence>
<dbReference type="PROSITE" id="PS50157">
    <property type="entry name" value="ZINC_FINGER_C2H2_2"/>
    <property type="match status" value="3"/>
</dbReference>
<keyword evidence="5" id="KW-1185">Reference proteome</keyword>
<dbReference type="InterPro" id="IPR013087">
    <property type="entry name" value="Znf_C2H2_type"/>
</dbReference>
<name>A0A1V9X2E8_9ACAR</name>
<protein>
    <recommendedName>
        <fullName evidence="3">C2H2-type domain-containing protein</fullName>
    </recommendedName>
</protein>
<organism evidence="4 5">
    <name type="scientific">Tropilaelaps mercedesae</name>
    <dbReference type="NCBI Taxonomy" id="418985"/>
    <lineage>
        <taxon>Eukaryota</taxon>
        <taxon>Metazoa</taxon>
        <taxon>Ecdysozoa</taxon>
        <taxon>Arthropoda</taxon>
        <taxon>Chelicerata</taxon>
        <taxon>Arachnida</taxon>
        <taxon>Acari</taxon>
        <taxon>Parasitiformes</taxon>
        <taxon>Mesostigmata</taxon>
        <taxon>Gamasina</taxon>
        <taxon>Dermanyssoidea</taxon>
        <taxon>Laelapidae</taxon>
        <taxon>Tropilaelaps</taxon>
    </lineage>
</organism>
<comment type="caution">
    <text evidence="4">The sequence shown here is derived from an EMBL/GenBank/DDBJ whole genome shotgun (WGS) entry which is preliminary data.</text>
</comment>
<feature type="domain" description="C2H2-type" evidence="3">
    <location>
        <begin position="250"/>
        <end position="274"/>
    </location>
</feature>
<dbReference type="Proteomes" id="UP000192247">
    <property type="component" value="Unassembled WGS sequence"/>
</dbReference>
<reference evidence="4 5" key="1">
    <citation type="journal article" date="2017" name="Gigascience">
        <title>Draft genome of the honey bee ectoparasitic mite, Tropilaelaps mercedesae, is shaped by the parasitic life history.</title>
        <authorList>
            <person name="Dong X."/>
            <person name="Armstrong S.D."/>
            <person name="Xia D."/>
            <person name="Makepeace B.L."/>
            <person name="Darby A.C."/>
            <person name="Kadowaki T."/>
        </authorList>
    </citation>
    <scope>NUCLEOTIDE SEQUENCE [LARGE SCALE GENOMIC DNA]</scope>
    <source>
        <strain evidence="4">Wuxi-XJTLU</strain>
    </source>
</reference>
<dbReference type="STRING" id="418985.A0A1V9X2E8"/>
<feature type="compositionally biased region" description="Polar residues" evidence="2">
    <location>
        <begin position="351"/>
        <end position="361"/>
    </location>
</feature>
<feature type="region of interest" description="Disordered" evidence="2">
    <location>
        <begin position="463"/>
        <end position="510"/>
    </location>
</feature>
<feature type="non-terminal residue" evidence="4">
    <location>
        <position position="546"/>
    </location>
</feature>
<feature type="region of interest" description="Disordered" evidence="2">
    <location>
        <begin position="60"/>
        <end position="99"/>
    </location>
</feature>
<dbReference type="PANTHER" id="PTHR21190">
    <property type="entry name" value="GH10077P"/>
    <property type="match status" value="1"/>
</dbReference>
<dbReference type="GO" id="GO:0008270">
    <property type="term" value="F:zinc ion binding"/>
    <property type="evidence" value="ECO:0007669"/>
    <property type="project" value="UniProtKB-KW"/>
</dbReference>
<feature type="domain" description="C2H2-type" evidence="3">
    <location>
        <begin position="35"/>
        <end position="58"/>
    </location>
</feature>
<keyword evidence="1" id="KW-0863">Zinc-finger</keyword>
<dbReference type="OrthoDB" id="10020956at2759"/>
<evidence type="ECO:0000313" key="5">
    <source>
        <dbReference type="Proteomes" id="UP000192247"/>
    </source>
</evidence>
<dbReference type="Pfam" id="PF00096">
    <property type="entry name" value="zf-C2H2"/>
    <property type="match status" value="1"/>
</dbReference>
<dbReference type="AlphaFoldDB" id="A0A1V9X2E8"/>
<dbReference type="PROSITE" id="PS00028">
    <property type="entry name" value="ZINC_FINGER_C2H2_1"/>
    <property type="match status" value="5"/>
</dbReference>
<dbReference type="InterPro" id="IPR036236">
    <property type="entry name" value="Znf_C2H2_sf"/>
</dbReference>
<dbReference type="InParanoid" id="A0A1V9X2E8"/>
<dbReference type="SMART" id="SM00355">
    <property type="entry name" value="ZnF_C2H2"/>
    <property type="match status" value="5"/>
</dbReference>
<gene>
    <name evidence="4" type="ORF">BIW11_04701</name>
</gene>
<keyword evidence="1" id="KW-0479">Metal-binding</keyword>
<proteinExistence type="predicted"/>
<dbReference type="PANTHER" id="PTHR21190:SF1">
    <property type="entry name" value="GH10077P"/>
    <property type="match status" value="1"/>
</dbReference>
<feature type="region of interest" description="Disordered" evidence="2">
    <location>
        <begin position="291"/>
        <end position="361"/>
    </location>
</feature>
<keyword evidence="1" id="KW-0862">Zinc</keyword>
<feature type="domain" description="C2H2-type" evidence="3">
    <location>
        <begin position="437"/>
        <end position="460"/>
    </location>
</feature>
<dbReference type="EMBL" id="MNPL01027446">
    <property type="protein sequence ID" value="OQR67769.1"/>
    <property type="molecule type" value="Genomic_DNA"/>
</dbReference>
<evidence type="ECO:0000256" key="1">
    <source>
        <dbReference type="PROSITE-ProRule" id="PRU00042"/>
    </source>
</evidence>